<dbReference type="Proteomes" id="UP000638648">
    <property type="component" value="Unassembled WGS sequence"/>
</dbReference>
<keyword evidence="2 6" id="KW-0812">Transmembrane</keyword>
<keyword evidence="4 6" id="KW-0472">Membrane</keyword>
<organism evidence="7 8">
    <name type="scientific">Actinopolymorpha pittospori</name>
    <dbReference type="NCBI Taxonomy" id="648752"/>
    <lineage>
        <taxon>Bacteria</taxon>
        <taxon>Bacillati</taxon>
        <taxon>Actinomycetota</taxon>
        <taxon>Actinomycetes</taxon>
        <taxon>Propionibacteriales</taxon>
        <taxon>Actinopolymorphaceae</taxon>
        <taxon>Actinopolymorpha</taxon>
    </lineage>
</organism>
<dbReference type="EMBL" id="JADBEM010000001">
    <property type="protein sequence ID" value="MBE1608783.1"/>
    <property type="molecule type" value="Genomic_DNA"/>
</dbReference>
<evidence type="ECO:0000256" key="2">
    <source>
        <dbReference type="ARBA" id="ARBA00022692"/>
    </source>
</evidence>
<reference evidence="7" key="1">
    <citation type="submission" date="2020-10" db="EMBL/GenBank/DDBJ databases">
        <title>Sequencing the genomes of 1000 actinobacteria strains.</title>
        <authorList>
            <person name="Klenk H.-P."/>
        </authorList>
    </citation>
    <scope>NUCLEOTIDE SEQUENCE</scope>
    <source>
        <strain evidence="7">DSM 45354</strain>
    </source>
</reference>
<dbReference type="InterPro" id="IPR019109">
    <property type="entry name" value="MamF_MmsF"/>
</dbReference>
<feature type="compositionally biased region" description="Pro residues" evidence="5">
    <location>
        <begin position="64"/>
        <end position="92"/>
    </location>
</feature>
<gene>
    <name evidence="7" type="ORF">HEB94_005631</name>
</gene>
<keyword evidence="8" id="KW-1185">Reference proteome</keyword>
<evidence type="ECO:0000313" key="8">
    <source>
        <dbReference type="Proteomes" id="UP000638648"/>
    </source>
</evidence>
<accession>A0A927N0Q0</accession>
<name>A0A927N0Q0_9ACTN</name>
<dbReference type="AlphaFoldDB" id="A0A927N0Q0"/>
<evidence type="ECO:0000256" key="1">
    <source>
        <dbReference type="ARBA" id="ARBA00004141"/>
    </source>
</evidence>
<feature type="transmembrane region" description="Helical" evidence="6">
    <location>
        <begin position="195"/>
        <end position="211"/>
    </location>
</feature>
<feature type="transmembrane region" description="Helical" evidence="6">
    <location>
        <begin position="121"/>
        <end position="147"/>
    </location>
</feature>
<sequence>MTGSSEEDRPENGSPPSPSTPSGSDQPTPATPYEPDQPPDGRPDPPEAAEPPGADDLDRTIPIPESPGPMPSTGPLPPNGPGTLPPNGPPDPGFASGSPWPRDEQPGVPPSRMGVEEERNWALAAHLGSFIAAYVALGFLCPLIVLLSKGKLSPFVRHHAIESLNFQLTALLAAIIAGLLVFVIIGLVLLPFLGIAYLVLVILASIAARRGEWYRYPVTIRFLR</sequence>
<evidence type="ECO:0000256" key="4">
    <source>
        <dbReference type="ARBA" id="ARBA00023136"/>
    </source>
</evidence>
<feature type="compositionally biased region" description="Basic and acidic residues" evidence="5">
    <location>
        <begin position="1"/>
        <end position="11"/>
    </location>
</feature>
<protein>
    <submittedName>
        <fullName evidence="7">Tic20 family protein</fullName>
    </submittedName>
</protein>
<comment type="subcellular location">
    <subcellularLocation>
        <location evidence="1">Membrane</location>
        <topology evidence="1">Multi-pass membrane protein</topology>
    </subcellularLocation>
</comment>
<comment type="caution">
    <text evidence="7">The sequence shown here is derived from an EMBL/GenBank/DDBJ whole genome shotgun (WGS) entry which is preliminary data.</text>
</comment>
<evidence type="ECO:0000256" key="6">
    <source>
        <dbReference type="SAM" id="Phobius"/>
    </source>
</evidence>
<feature type="compositionally biased region" description="Pro residues" evidence="5">
    <location>
        <begin position="29"/>
        <end position="38"/>
    </location>
</feature>
<evidence type="ECO:0000256" key="5">
    <source>
        <dbReference type="SAM" id="MobiDB-lite"/>
    </source>
</evidence>
<dbReference type="Pfam" id="PF09685">
    <property type="entry name" value="MamF_MmsF"/>
    <property type="match status" value="1"/>
</dbReference>
<evidence type="ECO:0000256" key="3">
    <source>
        <dbReference type="ARBA" id="ARBA00022989"/>
    </source>
</evidence>
<keyword evidence="3 6" id="KW-1133">Transmembrane helix</keyword>
<proteinExistence type="predicted"/>
<dbReference type="RefSeq" id="WP_238361632.1">
    <property type="nucleotide sequence ID" value="NZ_BAABJL010000172.1"/>
</dbReference>
<evidence type="ECO:0000313" key="7">
    <source>
        <dbReference type="EMBL" id="MBE1608783.1"/>
    </source>
</evidence>
<feature type="region of interest" description="Disordered" evidence="5">
    <location>
        <begin position="1"/>
        <end position="113"/>
    </location>
</feature>